<gene>
    <name evidence="1" type="ORF">F383_38998</name>
</gene>
<dbReference type="Proteomes" id="UP000032142">
    <property type="component" value="Unassembled WGS sequence"/>
</dbReference>
<sequence>MVETHDWEKVPLNFRMGYVGIRTH</sequence>
<evidence type="ECO:0000313" key="2">
    <source>
        <dbReference type="Proteomes" id="UP000032142"/>
    </source>
</evidence>
<evidence type="ECO:0000313" key="1">
    <source>
        <dbReference type="EMBL" id="KHG00513.1"/>
    </source>
</evidence>
<protein>
    <submittedName>
        <fullName evidence="1">Uncharacterized protein</fullName>
    </submittedName>
</protein>
<comment type="caution">
    <text evidence="1">The sequence shown here is derived from an EMBL/GenBank/DDBJ whole genome shotgun (WGS) entry which is preliminary data.</text>
</comment>
<keyword evidence="2" id="KW-1185">Reference proteome</keyword>
<proteinExistence type="predicted"/>
<name>A0A0B0MEC4_GOSAR</name>
<organism evidence="1 2">
    <name type="scientific">Gossypium arboreum</name>
    <name type="common">Tree cotton</name>
    <name type="synonym">Gossypium nanking</name>
    <dbReference type="NCBI Taxonomy" id="29729"/>
    <lineage>
        <taxon>Eukaryota</taxon>
        <taxon>Viridiplantae</taxon>
        <taxon>Streptophyta</taxon>
        <taxon>Embryophyta</taxon>
        <taxon>Tracheophyta</taxon>
        <taxon>Spermatophyta</taxon>
        <taxon>Magnoliopsida</taxon>
        <taxon>eudicotyledons</taxon>
        <taxon>Gunneridae</taxon>
        <taxon>Pentapetalae</taxon>
        <taxon>rosids</taxon>
        <taxon>malvids</taxon>
        <taxon>Malvales</taxon>
        <taxon>Malvaceae</taxon>
        <taxon>Malvoideae</taxon>
        <taxon>Gossypium</taxon>
    </lineage>
</organism>
<accession>A0A0B0MEC4</accession>
<reference evidence="2" key="1">
    <citation type="submission" date="2014-09" db="EMBL/GenBank/DDBJ databases">
        <authorList>
            <person name="Mudge J."/>
            <person name="Ramaraj T."/>
            <person name="Lindquist I.E."/>
            <person name="Bharti A.K."/>
            <person name="Sundararajan A."/>
            <person name="Cameron C.T."/>
            <person name="Woodward J.E."/>
            <person name="May G.D."/>
            <person name="Brubaker C."/>
            <person name="Broadhvest J."/>
            <person name="Wilkins T.A."/>
        </authorList>
    </citation>
    <scope>NUCLEOTIDE SEQUENCE</scope>
    <source>
        <strain evidence="2">cv. AKA8401</strain>
    </source>
</reference>
<dbReference type="AlphaFoldDB" id="A0A0B0MEC4"/>
<dbReference type="EMBL" id="JRRC01132425">
    <property type="protein sequence ID" value="KHG00513.1"/>
    <property type="molecule type" value="Genomic_DNA"/>
</dbReference>